<gene>
    <name evidence="9" type="ORF">DXB65_14210</name>
</gene>
<evidence type="ECO:0000256" key="5">
    <source>
        <dbReference type="ARBA" id="ARBA00022801"/>
    </source>
</evidence>
<dbReference type="InterPro" id="IPR010720">
    <property type="entry name" value="Alpha-L-AF_C"/>
</dbReference>
<sequence>MKQLKLLLISLFMCMCSICAQEHVEIQLNSDKIENRINDKVYGFLLEHIYHSVSNGLWGENVWNRSFEELLAYGDWEVNSSREVTLNAMGRSLADFRICRGRDYEISVEVKKLEGDGFVLIGMRDQNRERMLTNRIYCHLSEMGNKLELSTGWVWHTPIVKTTVSDFPGNLTDGKWVRVVMRCEGNHLTGWMDENKIIDRVIEDCPRDGAITLGGEDCRVMFRNIRVTSLDNTKIVANLNPVRHWYLVGEGTVKAVHASALNHNTALQVHSLNRLAGIEQPQNYNVRKDDLLKGSVFLRGTVNRAYIQLLDGKKILSEQLIEGIFEDWDEFFVELPSDKDVQLATLRIVTKEPGNLYVDQVSFMHQSSINNQGFRVDLTDAVAALKPTILRWPGGSFVEHYDFENGLGKQSERQGILRWDDFDPLSFGTDEFIAFCRKVGAEPQIVVPIGYHNYAGYAPDKNRKQDWLQKALDWLEYCNGDPVTTKWGNKRAENGHPEPYNVKYWEIDNEVWKMDPKLYAEITRLFSIAMKKQDPDIKIIGCGCGRLGREGIGLDSVMIHDVAEYIDYISPHYYQTLDKYGNDGVEEYGRYLDKLAAWIKRSENPDMKIYLSEWNLDGIDMRTGLFAGGFLNRLECTPKLEMAAPALLLRHTSASGWNNAFINFNQNGWFPAPNYVVLKLWRDHFLPNRIQLKGNVKELNIVATASDDKKETCLKMVNSTNQSVTVKLKNGVDLGSPAYKVVSTTSLFDCNSIENPDKIKVRDKDVVSSDKDIVVSVPAYSASVLMFRK</sequence>
<dbReference type="Gene3D" id="3.20.20.80">
    <property type="entry name" value="Glycosidases"/>
    <property type="match status" value="1"/>
</dbReference>
<feature type="signal peptide" evidence="7">
    <location>
        <begin position="1"/>
        <end position="20"/>
    </location>
</feature>
<dbReference type="GO" id="GO:0046556">
    <property type="term" value="F:alpha-L-arabinofuranosidase activity"/>
    <property type="evidence" value="ECO:0007669"/>
    <property type="project" value="UniProtKB-EC"/>
</dbReference>
<evidence type="ECO:0000256" key="4">
    <source>
        <dbReference type="ARBA" id="ARBA00022729"/>
    </source>
</evidence>
<evidence type="ECO:0000256" key="2">
    <source>
        <dbReference type="ARBA" id="ARBA00007186"/>
    </source>
</evidence>
<dbReference type="InterPro" id="IPR055235">
    <property type="entry name" value="ASD1_cat"/>
</dbReference>
<dbReference type="Pfam" id="PF06964">
    <property type="entry name" value="Alpha-L-AF_C"/>
    <property type="match status" value="1"/>
</dbReference>
<protein>
    <recommendedName>
        <fullName evidence="3">non-reducing end alpha-L-arabinofuranosidase</fullName>
        <ecNumber evidence="3">3.2.1.55</ecNumber>
    </recommendedName>
</protein>
<keyword evidence="6" id="KW-0325">Glycoprotein</keyword>
<dbReference type="Gene3D" id="2.60.120.560">
    <property type="entry name" value="Exo-inulinase, domain 1"/>
    <property type="match status" value="1"/>
</dbReference>
<accession>A0A3E5B9K7</accession>
<comment type="catalytic activity">
    <reaction evidence="1">
        <text>Hydrolysis of terminal non-reducing alpha-L-arabinofuranoside residues in alpha-L-arabinosides.</text>
        <dbReference type="EC" id="3.2.1.55"/>
    </reaction>
</comment>
<dbReference type="Pfam" id="PF06439">
    <property type="entry name" value="3keto-disac_hyd"/>
    <property type="match status" value="1"/>
</dbReference>
<dbReference type="EC" id="3.2.1.55" evidence="3"/>
<dbReference type="Proteomes" id="UP000260983">
    <property type="component" value="Unassembled WGS sequence"/>
</dbReference>
<evidence type="ECO:0000256" key="7">
    <source>
        <dbReference type="SAM" id="SignalP"/>
    </source>
</evidence>
<dbReference type="Pfam" id="PF22848">
    <property type="entry name" value="ASD1_dom"/>
    <property type="match status" value="1"/>
</dbReference>
<dbReference type="GO" id="GO:0046373">
    <property type="term" value="P:L-arabinose metabolic process"/>
    <property type="evidence" value="ECO:0007669"/>
    <property type="project" value="InterPro"/>
</dbReference>
<dbReference type="SMART" id="SM00813">
    <property type="entry name" value="Alpha-L-AF_C"/>
    <property type="match status" value="1"/>
</dbReference>
<evidence type="ECO:0000256" key="1">
    <source>
        <dbReference type="ARBA" id="ARBA00001462"/>
    </source>
</evidence>
<evidence type="ECO:0000256" key="6">
    <source>
        <dbReference type="ARBA" id="ARBA00023180"/>
    </source>
</evidence>
<comment type="similarity">
    <text evidence="2">Belongs to the glycosyl hydrolase 51 family.</text>
</comment>
<dbReference type="SUPFAM" id="SSF51445">
    <property type="entry name" value="(Trans)glycosidases"/>
    <property type="match status" value="1"/>
</dbReference>
<evidence type="ECO:0000259" key="8">
    <source>
        <dbReference type="SMART" id="SM00813"/>
    </source>
</evidence>
<feature type="chain" id="PRO_5017594450" description="non-reducing end alpha-L-arabinofuranosidase" evidence="7">
    <location>
        <begin position="21"/>
        <end position="789"/>
    </location>
</feature>
<name>A0A3E5B9K7_9BACE</name>
<evidence type="ECO:0000313" key="9">
    <source>
        <dbReference type="EMBL" id="RGN34244.1"/>
    </source>
</evidence>
<dbReference type="PANTHER" id="PTHR31776:SF0">
    <property type="entry name" value="ALPHA-L-ARABINOFURANOSIDASE 1"/>
    <property type="match status" value="1"/>
</dbReference>
<keyword evidence="4 7" id="KW-0732">Signal</keyword>
<organism evidence="9 10">
    <name type="scientific">Bacteroides oleiciplenus</name>
    <dbReference type="NCBI Taxonomy" id="626931"/>
    <lineage>
        <taxon>Bacteria</taxon>
        <taxon>Pseudomonadati</taxon>
        <taxon>Bacteroidota</taxon>
        <taxon>Bacteroidia</taxon>
        <taxon>Bacteroidales</taxon>
        <taxon>Bacteroidaceae</taxon>
        <taxon>Bacteroides</taxon>
    </lineage>
</organism>
<evidence type="ECO:0000256" key="3">
    <source>
        <dbReference type="ARBA" id="ARBA00012670"/>
    </source>
</evidence>
<dbReference type="InterPro" id="IPR010496">
    <property type="entry name" value="AL/BT2_dom"/>
</dbReference>
<dbReference type="Gene3D" id="2.60.40.1180">
    <property type="entry name" value="Golgi alpha-mannosidase II"/>
    <property type="match status" value="1"/>
</dbReference>
<dbReference type="AlphaFoldDB" id="A0A3E5B9K7"/>
<dbReference type="InterPro" id="IPR017853">
    <property type="entry name" value="GH"/>
</dbReference>
<feature type="domain" description="Alpha-L-arabinofuranosidase C-terminal" evidence="8">
    <location>
        <begin position="612"/>
        <end position="781"/>
    </location>
</feature>
<reference evidence="9 10" key="1">
    <citation type="submission" date="2018-08" db="EMBL/GenBank/DDBJ databases">
        <title>A genome reference for cultivated species of the human gut microbiota.</title>
        <authorList>
            <person name="Zou Y."/>
            <person name="Xue W."/>
            <person name="Luo G."/>
        </authorList>
    </citation>
    <scope>NUCLEOTIDE SEQUENCE [LARGE SCALE GENOMIC DNA]</scope>
    <source>
        <strain evidence="9 10">OM05-15BH</strain>
    </source>
</reference>
<keyword evidence="5" id="KW-0378">Hydrolase</keyword>
<comment type="caution">
    <text evidence="9">The sequence shown here is derived from an EMBL/GenBank/DDBJ whole genome shotgun (WGS) entry which is preliminary data.</text>
</comment>
<dbReference type="EMBL" id="QSUL01000009">
    <property type="protein sequence ID" value="RGN34244.1"/>
    <property type="molecule type" value="Genomic_DNA"/>
</dbReference>
<evidence type="ECO:0000313" key="10">
    <source>
        <dbReference type="Proteomes" id="UP000260983"/>
    </source>
</evidence>
<proteinExistence type="inferred from homology"/>
<dbReference type="InterPro" id="IPR013780">
    <property type="entry name" value="Glyco_hydro_b"/>
</dbReference>
<dbReference type="InterPro" id="IPR051563">
    <property type="entry name" value="Glycosyl_Hydrolase_51"/>
</dbReference>
<dbReference type="PANTHER" id="PTHR31776">
    <property type="entry name" value="ALPHA-L-ARABINOFURANOSIDASE 1"/>
    <property type="match status" value="1"/>
</dbReference>